<dbReference type="PANTHER" id="PTHR12428">
    <property type="entry name" value="OXA1"/>
    <property type="match status" value="1"/>
</dbReference>
<sequence length="541" mass="60607">MDSQRNILLIALALVSFLLFQQWQVAKNPAPQATQQAQSTGAAPAPSFSDELDPTPAQNVAAKAKTITVSTDVLTLSIDTLGGDVVSAKLNQYSEELNSPESFVLLQNTQGHQFIAQSGLVGPQGIDVTSNNRPAYQVSADSFTLAEGQDELRIPMTYQANGIDYTKTFILKRGSYAVDVVFDVANNSGSEATLGMYAHLRQNLLDSGGNLAMPTYRGGAYSTSDVRYKKYSFDDMKDRNLSAPNDVTVNWVAMIQHYFASAWIPRDEPQAQLYSRVINNLGDMGIRTPNKTIANGDKAEFEATLWVGPKLQDQMAATAPNLDLVVDYGWLWFIAKPLHWLLSVIQSFVGNWGVAIICLTFIVRGAMYPLTKAQYTSMAKMRMLQPKLQAMRERIGDDRQRMSQEMMELYKKEKVNPLGGCLPILLQMPIFIALYWALMESVELRHSPFFGWIHDLSAQDPYYILPLLMGASMFVIQKMSPTTITDPMQQKIMTFMPVMFTFFFLWFPSGLVLYWLVSNIVTLIQQTLIYKALEKKGLHSK</sequence>
<keyword evidence="4 14" id="KW-0813">Transport</keyword>
<dbReference type="InterPro" id="IPR019998">
    <property type="entry name" value="Membr_insert_YidC"/>
</dbReference>
<name>A0ABD7SRW7_VIBCL</name>
<feature type="region of interest" description="Disordered" evidence="15">
    <location>
        <begin position="31"/>
        <end position="55"/>
    </location>
</feature>
<accession>A0ABD7SRW7</accession>
<dbReference type="NCBIfam" id="NF002351">
    <property type="entry name" value="PRK01318.1-1"/>
    <property type="match status" value="1"/>
</dbReference>
<comment type="similarity">
    <text evidence="2 14">Belongs to the OXA1/ALB3/YidC family. Type 1 subfamily.</text>
</comment>
<dbReference type="EMBL" id="VSIJ01000001">
    <property type="protein sequence ID" value="TXX67550.1"/>
    <property type="molecule type" value="Genomic_DNA"/>
</dbReference>
<evidence type="ECO:0000256" key="7">
    <source>
        <dbReference type="ARBA" id="ARBA00022692"/>
    </source>
</evidence>
<dbReference type="FunFam" id="2.70.98.90:FF:000001">
    <property type="entry name" value="Membrane protein insertase YidC"/>
    <property type="match status" value="1"/>
</dbReference>
<dbReference type="InterPro" id="IPR028053">
    <property type="entry name" value="Membr_insert_YidC_N"/>
</dbReference>
<feature type="transmembrane region" description="Helical" evidence="14">
    <location>
        <begin position="415"/>
        <end position="438"/>
    </location>
</feature>
<evidence type="ECO:0000256" key="12">
    <source>
        <dbReference type="ARBA" id="ARBA00033245"/>
    </source>
</evidence>
<dbReference type="NCBIfam" id="NF002352">
    <property type="entry name" value="PRK01318.1-3"/>
    <property type="match status" value="1"/>
</dbReference>
<comment type="caution">
    <text evidence="14">Lacks conserved residue(s) required for the propagation of feature annotation.</text>
</comment>
<evidence type="ECO:0000256" key="1">
    <source>
        <dbReference type="ARBA" id="ARBA00004429"/>
    </source>
</evidence>
<keyword evidence="10 14" id="KW-0472">Membrane</keyword>
<dbReference type="KEGG" id="vcz:VAB027_3761"/>
<feature type="transmembrane region" description="Helical" evidence="14">
    <location>
        <begin position="492"/>
        <end position="507"/>
    </location>
</feature>
<dbReference type="NCBIfam" id="TIGR03593">
    <property type="entry name" value="yidC_nterm"/>
    <property type="match status" value="1"/>
</dbReference>
<keyword evidence="5 14" id="KW-1003">Cell membrane</keyword>
<evidence type="ECO:0000313" key="18">
    <source>
        <dbReference type="EMBL" id="TXX67550.1"/>
    </source>
</evidence>
<dbReference type="CDD" id="cd19961">
    <property type="entry name" value="EcYidC-like_peri"/>
    <property type="match status" value="1"/>
</dbReference>
<evidence type="ECO:0000256" key="5">
    <source>
        <dbReference type="ARBA" id="ARBA00022475"/>
    </source>
</evidence>
<dbReference type="InterPro" id="IPR047196">
    <property type="entry name" value="YidC_ALB_C"/>
</dbReference>
<dbReference type="InterPro" id="IPR001708">
    <property type="entry name" value="YidC/ALB3/OXA1/COX18"/>
</dbReference>
<reference evidence="18 19" key="1">
    <citation type="submission" date="2019-06" db="EMBL/GenBank/DDBJ databases">
        <title>Vibrio cholerae phylogeny based on whole-genome sequencing reveals genetic diversity and population strucutre.</title>
        <authorList>
            <person name="Zhiqiu Y."/>
            <person name="Bin L."/>
            <person name="Lingyan J."/>
        </authorList>
    </citation>
    <scope>NUCLEOTIDE SEQUENCE [LARGE SCALE GENOMIC DNA]</scope>
    <source>
        <strain evidence="18 19">N2814</strain>
    </source>
</reference>
<evidence type="ECO:0000256" key="13">
    <source>
        <dbReference type="ARBA" id="ARBA00033342"/>
    </source>
</evidence>
<proteinExistence type="inferred from homology"/>
<gene>
    <name evidence="14 18" type="primary">yidC</name>
    <name evidence="18" type="ORF">FXF03_00130</name>
</gene>
<keyword evidence="11 14" id="KW-0143">Chaperone</keyword>
<dbReference type="CDD" id="cd20070">
    <property type="entry name" value="5TM_YidC_Alb3"/>
    <property type="match status" value="1"/>
</dbReference>
<evidence type="ECO:0000256" key="15">
    <source>
        <dbReference type="SAM" id="MobiDB-lite"/>
    </source>
</evidence>
<dbReference type="PRINTS" id="PR01900">
    <property type="entry name" value="YIDCPROTEIN"/>
</dbReference>
<feature type="compositionally biased region" description="Low complexity" evidence="15">
    <location>
        <begin position="31"/>
        <end position="47"/>
    </location>
</feature>
<evidence type="ECO:0000256" key="11">
    <source>
        <dbReference type="ARBA" id="ARBA00023186"/>
    </source>
</evidence>
<dbReference type="Gene3D" id="2.70.98.90">
    <property type="match status" value="1"/>
</dbReference>
<organism evidence="18 19">
    <name type="scientific">Vibrio cholerae</name>
    <dbReference type="NCBI Taxonomy" id="666"/>
    <lineage>
        <taxon>Bacteria</taxon>
        <taxon>Pseudomonadati</taxon>
        <taxon>Pseudomonadota</taxon>
        <taxon>Gammaproteobacteria</taxon>
        <taxon>Vibrionales</taxon>
        <taxon>Vibrionaceae</taxon>
        <taxon>Vibrio</taxon>
    </lineage>
</organism>
<evidence type="ECO:0000256" key="9">
    <source>
        <dbReference type="ARBA" id="ARBA00022989"/>
    </source>
</evidence>
<dbReference type="PRINTS" id="PR00701">
    <property type="entry name" value="60KDINNERMP"/>
</dbReference>
<dbReference type="AlphaFoldDB" id="A0ABD7SRW7"/>
<evidence type="ECO:0000259" key="17">
    <source>
        <dbReference type="Pfam" id="PF14849"/>
    </source>
</evidence>
<feature type="transmembrane region" description="Helical" evidence="14">
    <location>
        <begin position="340"/>
        <end position="363"/>
    </location>
</feature>
<protein>
    <recommendedName>
        <fullName evidence="3 14">Membrane protein insertase YidC</fullName>
    </recommendedName>
    <alternativeName>
        <fullName evidence="13 14">Foldase YidC</fullName>
    </alternativeName>
    <alternativeName>
        <fullName evidence="12 14">Membrane integrase YidC</fullName>
    </alternativeName>
    <alternativeName>
        <fullName evidence="14">Membrane protein YidC</fullName>
    </alternativeName>
</protein>
<keyword evidence="6" id="KW-0997">Cell inner membrane</keyword>
<evidence type="ECO:0000313" key="19">
    <source>
        <dbReference type="Proteomes" id="UP000323819"/>
    </source>
</evidence>
<feature type="domain" description="Membrane insertase YidC N-terminal" evidence="17">
    <location>
        <begin position="67"/>
        <end position="341"/>
    </location>
</feature>
<dbReference type="InterPro" id="IPR028055">
    <property type="entry name" value="YidC/Oxa/ALB_C"/>
</dbReference>
<evidence type="ECO:0000256" key="6">
    <source>
        <dbReference type="ARBA" id="ARBA00022519"/>
    </source>
</evidence>
<evidence type="ECO:0000256" key="2">
    <source>
        <dbReference type="ARBA" id="ARBA00010527"/>
    </source>
</evidence>
<evidence type="ECO:0000256" key="3">
    <source>
        <dbReference type="ARBA" id="ARBA00015325"/>
    </source>
</evidence>
<dbReference type="GO" id="GO:0005886">
    <property type="term" value="C:plasma membrane"/>
    <property type="evidence" value="ECO:0007669"/>
    <property type="project" value="UniProtKB-SubCell"/>
</dbReference>
<keyword evidence="9 14" id="KW-1133">Transmembrane helix</keyword>
<comment type="caution">
    <text evidence="18">The sequence shown here is derived from an EMBL/GenBank/DDBJ whole genome shotgun (WGS) entry which is preliminary data.</text>
</comment>
<comment type="subcellular location">
    <subcellularLocation>
        <location evidence="1">Cell inner membrane</location>
        <topology evidence="1">Multi-pass membrane protein</topology>
    </subcellularLocation>
    <subcellularLocation>
        <location evidence="14">Cell membrane</location>
        <topology evidence="14">Multi-pass membrane protein</topology>
    </subcellularLocation>
</comment>
<dbReference type="PANTHER" id="PTHR12428:SF65">
    <property type="entry name" value="CYTOCHROME C OXIDASE ASSEMBLY PROTEIN COX18, MITOCHONDRIAL"/>
    <property type="match status" value="1"/>
</dbReference>
<evidence type="ECO:0000256" key="8">
    <source>
        <dbReference type="ARBA" id="ARBA00022927"/>
    </source>
</evidence>
<dbReference type="NCBIfam" id="TIGR03592">
    <property type="entry name" value="yidC_oxa1_cterm"/>
    <property type="match status" value="1"/>
</dbReference>
<evidence type="ECO:0000256" key="10">
    <source>
        <dbReference type="ARBA" id="ARBA00023136"/>
    </source>
</evidence>
<feature type="domain" description="Membrane insertase YidC/Oxa/ALB C-terminal" evidence="16">
    <location>
        <begin position="352"/>
        <end position="531"/>
    </location>
</feature>
<dbReference type="Pfam" id="PF02096">
    <property type="entry name" value="60KD_IMP"/>
    <property type="match status" value="1"/>
</dbReference>
<evidence type="ECO:0000256" key="4">
    <source>
        <dbReference type="ARBA" id="ARBA00022448"/>
    </source>
</evidence>
<keyword evidence="8 14" id="KW-0653">Protein transport</keyword>
<dbReference type="Proteomes" id="UP000323819">
    <property type="component" value="Unassembled WGS sequence"/>
</dbReference>
<keyword evidence="7 14" id="KW-0812">Transmembrane</keyword>
<dbReference type="RefSeq" id="WP_000378234.1">
    <property type="nucleotide sequence ID" value="NZ_BAABUH010000013.1"/>
</dbReference>
<evidence type="ECO:0000259" key="16">
    <source>
        <dbReference type="Pfam" id="PF02096"/>
    </source>
</evidence>
<evidence type="ECO:0000256" key="14">
    <source>
        <dbReference type="HAMAP-Rule" id="MF_01810"/>
    </source>
</evidence>
<comment type="subunit">
    <text evidence="14">Interacts with the Sec translocase complex via SecD. Specifically interacts with transmembrane segments of nascent integral membrane proteins during membrane integration.</text>
</comment>
<dbReference type="GO" id="GO:0051205">
    <property type="term" value="P:protein insertion into membrane"/>
    <property type="evidence" value="ECO:0007669"/>
    <property type="project" value="UniProtKB-ARBA"/>
</dbReference>
<dbReference type="HAMAP" id="MF_01810">
    <property type="entry name" value="YidC_type1"/>
    <property type="match status" value="1"/>
</dbReference>
<dbReference type="InterPro" id="IPR038221">
    <property type="entry name" value="YidC_periplasmic_sf"/>
</dbReference>
<dbReference type="Pfam" id="PF14849">
    <property type="entry name" value="YidC_periplas"/>
    <property type="match status" value="1"/>
</dbReference>
<comment type="function">
    <text evidence="14">Required for the insertion and/or proper folding and/or complex formation of integral membrane proteins into the membrane. Involved in integration of membrane proteins that insert both dependently and independently of the Sec translocase complex, as well as at least some lipoproteins. Aids folding of multispanning membrane proteins.</text>
</comment>
<dbReference type="GO" id="GO:0015031">
    <property type="term" value="P:protein transport"/>
    <property type="evidence" value="ECO:0007669"/>
    <property type="project" value="UniProtKB-KW"/>
</dbReference>